<dbReference type="GeneID" id="26939053"/>
<evidence type="ECO:0000256" key="2">
    <source>
        <dbReference type="ARBA" id="ARBA00018602"/>
    </source>
</evidence>
<dbReference type="Pfam" id="PF04196">
    <property type="entry name" value="Bunya_RdRp"/>
    <property type="match status" value="1"/>
</dbReference>
<evidence type="ECO:0000256" key="6">
    <source>
        <dbReference type="ARBA" id="ARBA00031012"/>
    </source>
</evidence>
<gene>
    <name evidence="8" type="primary">RDRP</name>
</gene>
<dbReference type="Proteomes" id="UP000204213">
    <property type="component" value="Genome"/>
</dbReference>
<dbReference type="InterPro" id="IPR007322">
    <property type="entry name" value="RNA_pol_bunyavir"/>
</dbReference>
<evidence type="ECO:0000259" key="7">
    <source>
        <dbReference type="PROSITE" id="PS50525"/>
    </source>
</evidence>
<name>F8K9Y7_9VIRU</name>
<organism evidence="8 9">
    <name type="scientific">Emaravirus idaeobati</name>
    <dbReference type="NCBI Taxonomy" id="1980431"/>
    <lineage>
        <taxon>Viruses</taxon>
        <taxon>Riboviria</taxon>
        <taxon>Orthornavirae</taxon>
        <taxon>Negarnaviricota</taxon>
        <taxon>Polyploviricotina</taxon>
        <taxon>Bunyaviricetes</taxon>
        <taxon>Elliovirales</taxon>
        <taxon>Fimoviridae</taxon>
        <taxon>Emaravirus</taxon>
    </lineage>
</organism>
<protein>
    <recommendedName>
        <fullName evidence="2">RNA-directed RNA polymerase L</fullName>
        <ecNumber evidence="1">2.7.7.48</ecNumber>
    </recommendedName>
    <alternativeName>
        <fullName evidence="4">Large structural protein</fullName>
    </alternativeName>
    <alternativeName>
        <fullName evidence="6">Replicase</fullName>
    </alternativeName>
    <alternativeName>
        <fullName evidence="5">Transcriptase</fullName>
    </alternativeName>
</protein>
<keyword evidence="3" id="KW-0808">Transferase</keyword>
<dbReference type="GO" id="GO:0039694">
    <property type="term" value="P:viral RNA genome replication"/>
    <property type="evidence" value="ECO:0007669"/>
    <property type="project" value="InterPro"/>
</dbReference>
<dbReference type="EC" id="2.7.7.48" evidence="1"/>
<dbReference type="KEGG" id="vg:26939053"/>
<dbReference type="EMBL" id="FR823299">
    <property type="protein sequence ID" value="CBZ42024.1"/>
    <property type="molecule type" value="Genomic_RNA"/>
</dbReference>
<dbReference type="RefSeq" id="YP_009237274.1">
    <property type="nucleotide sequence ID" value="NC_029567.1"/>
</dbReference>
<evidence type="ECO:0000256" key="5">
    <source>
        <dbReference type="ARBA" id="ARBA00030436"/>
    </source>
</evidence>
<feature type="domain" description="RdRp catalytic" evidence="7">
    <location>
        <begin position="1103"/>
        <end position="1297"/>
    </location>
</feature>
<dbReference type="PROSITE" id="PS50525">
    <property type="entry name" value="RDRP_SSRNA_NEG_SEG"/>
    <property type="match status" value="1"/>
</dbReference>
<dbReference type="GO" id="GO:0006351">
    <property type="term" value="P:DNA-templated transcription"/>
    <property type="evidence" value="ECO:0007669"/>
    <property type="project" value="InterPro"/>
</dbReference>
<evidence type="ECO:0000313" key="9">
    <source>
        <dbReference type="Proteomes" id="UP000204213"/>
    </source>
</evidence>
<accession>F8K9Y7</accession>
<proteinExistence type="predicted"/>
<evidence type="ECO:0000256" key="1">
    <source>
        <dbReference type="ARBA" id="ARBA00012494"/>
    </source>
</evidence>
<reference evidence="8 9" key="1">
    <citation type="journal article" date="2012" name="J. Gen. Virol.">
        <title>Raspberry leaf blotch virus, a putative new member of the genus Emaravirus, encodes a novel genomic RNA.</title>
        <authorList>
            <person name="McGavin W.J."/>
            <person name="Mitchell C."/>
            <person name="Cock P.J."/>
            <person name="Wright K.M."/>
            <person name="Macfarlane S.A."/>
        </authorList>
    </citation>
    <scope>NUCLEOTIDE SEQUENCE [LARGE SCALE GENOMIC DNA]</scope>
</reference>
<keyword evidence="9" id="KW-1185">Reference proteome</keyword>
<evidence type="ECO:0000313" key="8">
    <source>
        <dbReference type="EMBL" id="CBZ42024.1"/>
    </source>
</evidence>
<evidence type="ECO:0000256" key="4">
    <source>
        <dbReference type="ARBA" id="ARBA00030285"/>
    </source>
</evidence>
<dbReference type="GO" id="GO:0003968">
    <property type="term" value="F:RNA-directed RNA polymerase activity"/>
    <property type="evidence" value="ECO:0007669"/>
    <property type="project" value="UniProtKB-EC"/>
</dbReference>
<sequence length="2295" mass="269226">MTSLRQKAVKFQSEIVSNVQSGEIDEPTKSLIERFLGLLGSTRTRYDINSKDKKIQATYKKRFEDDVSNTEELINLSNAFAYHPPQKNLLDVAFSIISLLEMIRHDIMIDIVKESITLGTDYIYIAKDFSLSDYFPDIPSLSTPDILFANGDGKKLIVEIKVTMQTDLEVYYRKYKQLVKERSDVVVINYNLDGFTSYGDYREVDNYLSYSTRTELIDTIINNCSKIRLNYKSFPEYSYFSKFYNSVEGEENFVTGYRERCKKLESYGEVVSLFGEKWEEIVDDMDNYSLIENYDSTFDRLKSAHDDAVAYCTKDFDKFDTLYQRNMSKGLYGQTSLSIDDLPTFQDEKVLEKYQMTNKYKPSLYIPVTKSFKIGIKRSKHYSESFSNLKNIINTPYLNCVRDLLEFISNEEIMENLINPEKSEIKDFPEKEKKNSSKFPIYSDHNVDLFVNNGFKINHPKKTYINDSICGYSAKEKTEKKTALSYKKSLPDCDRMEKLLSHIINSSYNNECYKRDLVVIAETTKNKNYNPLSVNQRSKHLDLVFNNHLIFKSLISLNTLSSKRFRFVQTTDPNTALVMLPNSDALTGAPLRYFCLSIVKKEDEMDSIELNKLLGLYAGHMRNSKYTIIVSKVISLDMTRLKMLSMSISKYVQLSSYYENLGNIDNRIKTTCMLLSNLITLSSLSITDTFKNLMMVCYSTFSNPDDLIKDKLECRPTNLAHIYILKKIFRAIKLSTQQRAKIIMGIKSTKISNDGTDLIDTGFDLSCDLELPISGIKTNNPKEIFHEAFILFYLGNKGLHGSPQEMLNLYCTPLEFEDEFTKNLEIYDTVISELNDDKFGFDFEALTISSKLVYSQLTSESQDLRANIKENLALDKPILSRRQFTSTKSMVDDIPLTKVVENLEDVRNLSELEIYIKSCIVDNPTQFMIDVNNHIAKLNKINMERNKTKAIFFGELMDVRGKYNRIPEISIKYISNQPFIIFKDFKKDFYHHCGVDHMSHYNGKVFDVVIKENHINKFETLRDYYNSNYLDERDLKVRIFYKDQRSYNDREIYTGNLATRLCLFPLERLFESINKKLPEEAITIKGEKKQKKMMEQRVDMIKKRKQYNRNNEYKSEIISISSDASKWSARDIFLKFIVPIATCPYITSEEKYFYLYLCIKYHKKNILLTENAYFNAIKFHNDNSERHVYEDLTKNYTTNRQVIRSNWLQGNLNATSSFVHYCSAKLTTVMLEVINKKYNMNNLMNFMVHSDDSVYDMLILKKNEDYVMGKYTGTFIYSLLQWSTKKHRITINTKKTYMSNFYKEFLSSLIIGNELFYFYLADVLPISSDVTYDSPLDDLSGFSGYINNAFLHACPYKIIESSILLINHLTLSTYNLNISSKNTPYNDIFNDESDFYDVPLQVLPRYKLPISLGGLIPFYCGDAYKIIVRLMQVAYKGYTLNQDKMFNEIFDLEAVTRYLNTEKDESFLNYIKMCLLCVNSDIILRDPKDPYDLSDRDMARISIIDVLPHVNPKSNKITFTSKKFKNEESQYRLKSAINPMWSICNPSKHQEIEDKIISNYGDKKFVDSLIFQKPQVQFARRIIHSNAKIYKYSLEDSNNLYAIQDIYEKIKQQAKSIDLTAEAILNYINIYLFTDQNVASTLHLYFHKKEWQRISRNEINYRIATQKSIYPQEFGLFSITTLIRDLITENKSIELDKIDRKAETLIDIAEKTLLPLKNIIKIYEFPEDIDEDFRDYVNFRYNNYESYNDILIKNQNINKDYDLRILEIKKIYLSLIIRYYIDMKRRIINNESVKIEYNTPRTLLLTINNYMKRDVISSKLNITTKQINKIDDYVLDKFGLYTDPNCYVKYKLDHRVTILHDRLKYSINKESAINDEMNFLTVVKSKLPEFFEHNRSMIKTNGKTWNSIMANYKNQNDINKSLFLHSNNFLSHNNLISMIISSNYIQNYWPRPHSNEYKGAEAVYHLSGCFINVKVIPIGERCKMILKFYKPDQRFRQRINYNNIKAKLLERIRVDFRSDISNAYTLPLNNANNNPVYINGPRLTTNFDPSYKLLVNMDEFSYSNLRVNVESDDYDRIMYKLSLNTYDHLVFYIRERSTMNINKVYEFLSEHRNEEYYTLLYNSLGISTKLPETIGYEYMNLEPDYIYEFLEQKSNFEQNCINDYLLRKSCKLYGLYNNLSEKSKHSELSELEKVLSRLTSVYLTFILHNEDMVDNLDSNISIDEVATILSKISVDSDYHKEMISNIPLNESIPFPILINKCFNIGGSSVNRLFMSIYYIVKYYYNTEVEDLNLFN</sequence>
<evidence type="ECO:0000256" key="3">
    <source>
        <dbReference type="ARBA" id="ARBA00022679"/>
    </source>
</evidence>
<dbReference type="InterPro" id="IPR007099">
    <property type="entry name" value="RNA-dir_pol_NSvirus"/>
</dbReference>